<accession>A0A6A6U1J1</accession>
<sequence>MIRYAPEYPAMSAEHVHEELQLPNLAPLRRARRANHRGEYRSLMTGQSAIRNGSSSSSQGQQPSLRSSSSREQLSSQRPSPSRGPNSSQQSSTPRVASNLRYMTSTDDLNETQPRWDDERQCWIDPRLAKPSSIPHPSTRRQYRRESPPSPIPQPPARTRSGRQSPPSPLPQPAALLSGYRQMTTQAQVFGQSTASATVGYGNFQRSQGYGPPTPDLGQSYTQPQGYGVSAATPQGYGRPYVTPQGNDPQATTTNAFSSHRRRQATTTEPLPLFSQRAESPLPSAPYVHQPLLGRGRRDSDGPVIPSWLEEPREVRQFRGTLDIEADVAEMERERKRESDARRAEDIWDSYEY</sequence>
<keyword evidence="3" id="KW-1185">Reference proteome</keyword>
<feature type="compositionally biased region" description="Basic and acidic residues" evidence="1">
    <location>
        <begin position="330"/>
        <end position="346"/>
    </location>
</feature>
<reference evidence="2" key="1">
    <citation type="journal article" date="2020" name="Stud. Mycol.">
        <title>101 Dothideomycetes genomes: a test case for predicting lifestyles and emergence of pathogens.</title>
        <authorList>
            <person name="Haridas S."/>
            <person name="Albert R."/>
            <person name="Binder M."/>
            <person name="Bloem J."/>
            <person name="Labutti K."/>
            <person name="Salamov A."/>
            <person name="Andreopoulos B."/>
            <person name="Baker S."/>
            <person name="Barry K."/>
            <person name="Bills G."/>
            <person name="Bluhm B."/>
            <person name="Cannon C."/>
            <person name="Castanera R."/>
            <person name="Culley D."/>
            <person name="Daum C."/>
            <person name="Ezra D."/>
            <person name="Gonzalez J."/>
            <person name="Henrissat B."/>
            <person name="Kuo A."/>
            <person name="Liang C."/>
            <person name="Lipzen A."/>
            <person name="Lutzoni F."/>
            <person name="Magnuson J."/>
            <person name="Mondo S."/>
            <person name="Nolan M."/>
            <person name="Ohm R."/>
            <person name="Pangilinan J."/>
            <person name="Park H.-J."/>
            <person name="Ramirez L."/>
            <person name="Alfaro M."/>
            <person name="Sun H."/>
            <person name="Tritt A."/>
            <person name="Yoshinaga Y."/>
            <person name="Zwiers L.-H."/>
            <person name="Turgeon B."/>
            <person name="Goodwin S."/>
            <person name="Spatafora J."/>
            <person name="Crous P."/>
            <person name="Grigoriev I."/>
        </authorList>
    </citation>
    <scope>NUCLEOTIDE SEQUENCE</scope>
    <source>
        <strain evidence="2">CBS 115976</strain>
    </source>
</reference>
<feature type="region of interest" description="Disordered" evidence="1">
    <location>
        <begin position="33"/>
        <end position="99"/>
    </location>
</feature>
<proteinExistence type="predicted"/>
<name>A0A6A6U1J1_9PEZI</name>
<feature type="region of interest" description="Disordered" evidence="1">
    <location>
        <begin position="240"/>
        <end position="308"/>
    </location>
</feature>
<feature type="compositionally biased region" description="Polar residues" evidence="1">
    <location>
        <begin position="44"/>
        <end position="53"/>
    </location>
</feature>
<organism evidence="2 3">
    <name type="scientific">Microthyrium microscopicum</name>
    <dbReference type="NCBI Taxonomy" id="703497"/>
    <lineage>
        <taxon>Eukaryota</taxon>
        <taxon>Fungi</taxon>
        <taxon>Dikarya</taxon>
        <taxon>Ascomycota</taxon>
        <taxon>Pezizomycotina</taxon>
        <taxon>Dothideomycetes</taxon>
        <taxon>Dothideomycetes incertae sedis</taxon>
        <taxon>Microthyriales</taxon>
        <taxon>Microthyriaceae</taxon>
        <taxon>Microthyrium</taxon>
    </lineage>
</organism>
<dbReference type="AlphaFoldDB" id="A0A6A6U1J1"/>
<gene>
    <name evidence="2" type="ORF">BT63DRAFT_416571</name>
</gene>
<dbReference type="EMBL" id="MU004239">
    <property type="protein sequence ID" value="KAF2666165.1"/>
    <property type="molecule type" value="Genomic_DNA"/>
</dbReference>
<feature type="compositionally biased region" description="Polar residues" evidence="1">
    <location>
        <begin position="244"/>
        <end position="258"/>
    </location>
</feature>
<feature type="compositionally biased region" description="Low complexity" evidence="1">
    <location>
        <begin position="54"/>
        <end position="92"/>
    </location>
</feature>
<dbReference type="Proteomes" id="UP000799302">
    <property type="component" value="Unassembled WGS sequence"/>
</dbReference>
<feature type="region of interest" description="Disordered" evidence="1">
    <location>
        <begin position="127"/>
        <end position="175"/>
    </location>
</feature>
<evidence type="ECO:0000313" key="2">
    <source>
        <dbReference type="EMBL" id="KAF2666165.1"/>
    </source>
</evidence>
<evidence type="ECO:0000256" key="1">
    <source>
        <dbReference type="SAM" id="MobiDB-lite"/>
    </source>
</evidence>
<protein>
    <submittedName>
        <fullName evidence="2">Uncharacterized protein</fullName>
    </submittedName>
</protein>
<feature type="region of interest" description="Disordered" evidence="1">
    <location>
        <begin position="324"/>
        <end position="353"/>
    </location>
</feature>
<evidence type="ECO:0000313" key="3">
    <source>
        <dbReference type="Proteomes" id="UP000799302"/>
    </source>
</evidence>